<name>A0AAE1WLJ7_9LAMI</name>
<accession>A0AAE1WLJ7</accession>
<dbReference type="PANTHER" id="PTHR10775:SF182">
    <property type="entry name" value="TRANSPOSON, EN_SPM-LIKE, TRANSPOSASE-ASSOCIATED DOMAIN PROTEIN-RELATED"/>
    <property type="match status" value="1"/>
</dbReference>
<protein>
    <submittedName>
        <fullName evidence="1">Uncharacterized protein</fullName>
    </submittedName>
</protein>
<dbReference type="PANTHER" id="PTHR10775">
    <property type="entry name" value="OS08G0208400 PROTEIN"/>
    <property type="match status" value="1"/>
</dbReference>
<sequence>MDIEKNVFDNIFNIIMDIKGRRNDNLNARKDLKIICNRPKLEVDEQRPNAMPKAVYTLTKKQKRGICKWIRSLNFPNGDPSNIVHCADMIELRIYGMKNHNCHVFM</sequence>
<evidence type="ECO:0000313" key="2">
    <source>
        <dbReference type="Proteomes" id="UP001289374"/>
    </source>
</evidence>
<dbReference type="Proteomes" id="UP001289374">
    <property type="component" value="Unassembled WGS sequence"/>
</dbReference>
<organism evidence="1 2">
    <name type="scientific">Sesamum angolense</name>
    <dbReference type="NCBI Taxonomy" id="2727404"/>
    <lineage>
        <taxon>Eukaryota</taxon>
        <taxon>Viridiplantae</taxon>
        <taxon>Streptophyta</taxon>
        <taxon>Embryophyta</taxon>
        <taxon>Tracheophyta</taxon>
        <taxon>Spermatophyta</taxon>
        <taxon>Magnoliopsida</taxon>
        <taxon>eudicotyledons</taxon>
        <taxon>Gunneridae</taxon>
        <taxon>Pentapetalae</taxon>
        <taxon>asterids</taxon>
        <taxon>lamiids</taxon>
        <taxon>Lamiales</taxon>
        <taxon>Pedaliaceae</taxon>
        <taxon>Sesamum</taxon>
    </lineage>
</organism>
<gene>
    <name evidence="1" type="ORF">Sango_1738600</name>
</gene>
<dbReference type="AlphaFoldDB" id="A0AAE1WLJ7"/>
<reference evidence="1" key="1">
    <citation type="submission" date="2020-06" db="EMBL/GenBank/DDBJ databases">
        <authorList>
            <person name="Li T."/>
            <person name="Hu X."/>
            <person name="Zhang T."/>
            <person name="Song X."/>
            <person name="Zhang H."/>
            <person name="Dai N."/>
            <person name="Sheng W."/>
            <person name="Hou X."/>
            <person name="Wei L."/>
        </authorList>
    </citation>
    <scope>NUCLEOTIDE SEQUENCE</scope>
    <source>
        <strain evidence="1">K16</strain>
        <tissue evidence="1">Leaf</tissue>
    </source>
</reference>
<dbReference type="EMBL" id="JACGWL010000009">
    <property type="protein sequence ID" value="KAK4395843.1"/>
    <property type="molecule type" value="Genomic_DNA"/>
</dbReference>
<keyword evidence="2" id="KW-1185">Reference proteome</keyword>
<evidence type="ECO:0000313" key="1">
    <source>
        <dbReference type="EMBL" id="KAK4395843.1"/>
    </source>
</evidence>
<reference evidence="1" key="2">
    <citation type="journal article" date="2024" name="Plant">
        <title>Genomic evolution and insights into agronomic trait innovations of Sesamum species.</title>
        <authorList>
            <person name="Miao H."/>
            <person name="Wang L."/>
            <person name="Qu L."/>
            <person name="Liu H."/>
            <person name="Sun Y."/>
            <person name="Le M."/>
            <person name="Wang Q."/>
            <person name="Wei S."/>
            <person name="Zheng Y."/>
            <person name="Lin W."/>
            <person name="Duan Y."/>
            <person name="Cao H."/>
            <person name="Xiong S."/>
            <person name="Wang X."/>
            <person name="Wei L."/>
            <person name="Li C."/>
            <person name="Ma Q."/>
            <person name="Ju M."/>
            <person name="Zhao R."/>
            <person name="Li G."/>
            <person name="Mu C."/>
            <person name="Tian Q."/>
            <person name="Mei H."/>
            <person name="Zhang T."/>
            <person name="Gao T."/>
            <person name="Zhang H."/>
        </authorList>
    </citation>
    <scope>NUCLEOTIDE SEQUENCE</scope>
    <source>
        <strain evidence="1">K16</strain>
    </source>
</reference>
<proteinExistence type="predicted"/>
<comment type="caution">
    <text evidence="1">The sequence shown here is derived from an EMBL/GenBank/DDBJ whole genome shotgun (WGS) entry which is preliminary data.</text>
</comment>